<keyword evidence="7 8" id="KW-0807">Transducer</keyword>
<dbReference type="GO" id="GO:0006935">
    <property type="term" value="P:chemotaxis"/>
    <property type="evidence" value="ECO:0007669"/>
    <property type="project" value="UniProtKB-KW"/>
</dbReference>
<evidence type="ECO:0000256" key="6">
    <source>
        <dbReference type="ARBA" id="ARBA00023136"/>
    </source>
</evidence>
<dbReference type="GO" id="GO:0007165">
    <property type="term" value="P:signal transduction"/>
    <property type="evidence" value="ECO:0007669"/>
    <property type="project" value="UniProtKB-KW"/>
</dbReference>
<dbReference type="Gene3D" id="1.10.287.950">
    <property type="entry name" value="Methyl-accepting chemotaxis protein"/>
    <property type="match status" value="1"/>
</dbReference>
<evidence type="ECO:0000313" key="12">
    <source>
        <dbReference type="EMBL" id="XBJ29204.1"/>
    </source>
</evidence>
<dbReference type="Gene3D" id="6.10.340.10">
    <property type="match status" value="1"/>
</dbReference>
<dbReference type="InterPro" id="IPR033479">
    <property type="entry name" value="dCache_1"/>
</dbReference>
<accession>A0AAU7E8L8</accession>
<dbReference type="SMART" id="SM00283">
    <property type="entry name" value="MA"/>
    <property type="match status" value="1"/>
</dbReference>
<evidence type="ECO:0000256" key="10">
    <source>
        <dbReference type="SAM" id="Phobius"/>
    </source>
</evidence>
<evidence type="ECO:0000256" key="2">
    <source>
        <dbReference type="ARBA" id="ARBA00022475"/>
    </source>
</evidence>
<dbReference type="PANTHER" id="PTHR32089">
    <property type="entry name" value="METHYL-ACCEPTING CHEMOTAXIS PROTEIN MCPB"/>
    <property type="match status" value="1"/>
</dbReference>
<feature type="transmembrane region" description="Helical" evidence="10">
    <location>
        <begin position="12"/>
        <end position="30"/>
    </location>
</feature>
<feature type="domain" description="Methyl-accepting transducer" evidence="11">
    <location>
        <begin position="479"/>
        <end position="663"/>
    </location>
</feature>
<protein>
    <submittedName>
        <fullName evidence="12">Methyl-accepting chemotaxis protein</fullName>
    </submittedName>
</protein>
<dbReference type="RefSeq" id="WP_134238773.1">
    <property type="nucleotide sequence ID" value="NZ_CP155620.1"/>
</dbReference>
<dbReference type="EMBL" id="CP155620">
    <property type="protein sequence ID" value="XBJ29204.1"/>
    <property type="molecule type" value="Genomic_DNA"/>
</dbReference>
<dbReference type="Pfam" id="PF02743">
    <property type="entry name" value="dCache_1"/>
    <property type="match status" value="1"/>
</dbReference>
<dbReference type="SUPFAM" id="SSF103190">
    <property type="entry name" value="Sensory domain-like"/>
    <property type="match status" value="1"/>
</dbReference>
<dbReference type="InterPro" id="IPR004089">
    <property type="entry name" value="MCPsignal_dom"/>
</dbReference>
<reference evidence="12" key="1">
    <citation type="submission" date="2024-05" db="EMBL/GenBank/DDBJ databases">
        <title>Campylobacter coli isolated from environmental waters in Slovenia.</title>
        <authorList>
            <person name="Zautner A.E."/>
            <person name="Bunk B."/>
            <person name="Riedel T."/>
            <person name="Sproeer C."/>
        </authorList>
    </citation>
    <scope>NUCLEOTIDE SEQUENCE</scope>
    <source>
        <strain evidence="12">CCS1377</strain>
    </source>
</reference>
<evidence type="ECO:0000256" key="3">
    <source>
        <dbReference type="ARBA" id="ARBA00022500"/>
    </source>
</evidence>
<keyword evidence="6 10" id="KW-0472">Membrane</keyword>
<dbReference type="PANTHER" id="PTHR32089:SF112">
    <property type="entry name" value="LYSOZYME-LIKE PROTEIN-RELATED"/>
    <property type="match status" value="1"/>
</dbReference>
<feature type="transmembrane region" description="Helical" evidence="10">
    <location>
        <begin position="291"/>
        <end position="313"/>
    </location>
</feature>
<feature type="coiled-coil region" evidence="9">
    <location>
        <begin position="494"/>
        <end position="524"/>
    </location>
</feature>
<organism evidence="12">
    <name type="scientific">Campylobacter sp. CCS1377</name>
    <dbReference type="NCBI Taxonomy" id="3158229"/>
    <lineage>
        <taxon>Bacteria</taxon>
        <taxon>Pseudomonadati</taxon>
        <taxon>Campylobacterota</taxon>
        <taxon>Epsilonproteobacteria</taxon>
        <taxon>Campylobacterales</taxon>
        <taxon>Campylobacteraceae</taxon>
        <taxon>Campylobacter</taxon>
    </lineage>
</organism>
<keyword evidence="3" id="KW-0145">Chemotaxis</keyword>
<dbReference type="SUPFAM" id="SSF58104">
    <property type="entry name" value="Methyl-accepting chemotaxis protein (MCP) signaling domain"/>
    <property type="match status" value="1"/>
</dbReference>
<keyword evidence="2" id="KW-1003">Cell membrane</keyword>
<evidence type="ECO:0000256" key="4">
    <source>
        <dbReference type="ARBA" id="ARBA00022692"/>
    </source>
</evidence>
<proteinExistence type="predicted"/>
<evidence type="ECO:0000256" key="1">
    <source>
        <dbReference type="ARBA" id="ARBA00004651"/>
    </source>
</evidence>
<evidence type="ECO:0000256" key="9">
    <source>
        <dbReference type="SAM" id="Coils"/>
    </source>
</evidence>
<dbReference type="Pfam" id="PF00015">
    <property type="entry name" value="MCPsignal"/>
    <property type="match status" value="1"/>
</dbReference>
<evidence type="ECO:0000256" key="8">
    <source>
        <dbReference type="PROSITE-ProRule" id="PRU00284"/>
    </source>
</evidence>
<keyword evidence="5 10" id="KW-1133">Transmembrane helix</keyword>
<evidence type="ECO:0000256" key="7">
    <source>
        <dbReference type="ARBA" id="ARBA00023224"/>
    </source>
</evidence>
<feature type="coiled-coil region" evidence="9">
    <location>
        <begin position="357"/>
        <end position="384"/>
    </location>
</feature>
<dbReference type="CDD" id="cd12913">
    <property type="entry name" value="PDC1_MCP_like"/>
    <property type="match status" value="1"/>
</dbReference>
<dbReference type="GO" id="GO:0005886">
    <property type="term" value="C:plasma membrane"/>
    <property type="evidence" value="ECO:0007669"/>
    <property type="project" value="UniProtKB-SubCell"/>
</dbReference>
<sequence>MKQRSVKSKLILLIVIVFVVIIGVLSTFNYKSTSNEVMNLYGSIQRGVLDASYTTVNISMNIEAQQHLEAIAKEILAMDHQNIIAQRQILLTTQNLIKYPTMFIAYENGDIIIQDEGQRKELSNNWDRTATDFRQRDWYKQTKQSLKSIVTPVYESNSGANAGKSVATITYPLIKNGQFIGVLGFDIFIEGFQERFVNFKRRQLPSLDVYITDTTGRIISHADPKVVAHKELYPQEIQLQKLLQTSQKGSFEYIDMTGYERIGYYKQFPFGWTIVASVAKKDYVGGIRDNFLYATSISITLLLIGLIILFFFIKKLISPLEKIKDVLLHFFNYLNHETKENPKLLNISSNDEFGVIAKAINNNIEKTESNLKQDEELVKNALEVIEITKSGDPTKRITPTGSNPQLNQLRNSVNELLDLICSAVCKDLPALNKVFDSYTNLDFTTSIDNAQGRVEIVTNILGDEIRKMLKASLEFAHLLSSESEKLQQAVGDLNKSSNVQAASLEETAAALEEITSSMQNVSQKTSDVITQSEEIKNVTSIIGDIADQINLLALNAAIEAARAGEHGRGFAVVADEVRKLAERTQKSLSEIEANANLLVQSINDMAESIKEQTIGITQINDAVAHIENVTQENVKIANDSSIISNSVSTIANNILEDAKKKKF</sequence>
<dbReference type="AlphaFoldDB" id="A0AAU7E8L8"/>
<dbReference type="Gene3D" id="3.30.450.20">
    <property type="entry name" value="PAS domain"/>
    <property type="match status" value="1"/>
</dbReference>
<gene>
    <name evidence="12" type="ORF">AAH949_09025</name>
</gene>
<dbReference type="PROSITE" id="PS50111">
    <property type="entry name" value="CHEMOTAXIS_TRANSDUC_2"/>
    <property type="match status" value="1"/>
</dbReference>
<keyword evidence="9" id="KW-0175">Coiled coil</keyword>
<evidence type="ECO:0000259" key="11">
    <source>
        <dbReference type="PROSITE" id="PS50111"/>
    </source>
</evidence>
<dbReference type="CDD" id="cd18774">
    <property type="entry name" value="PDC2_HK_sensor"/>
    <property type="match status" value="1"/>
</dbReference>
<keyword evidence="4 10" id="KW-0812">Transmembrane</keyword>
<evidence type="ECO:0000256" key="5">
    <source>
        <dbReference type="ARBA" id="ARBA00022989"/>
    </source>
</evidence>
<comment type="subcellular location">
    <subcellularLocation>
        <location evidence="1">Cell membrane</location>
        <topology evidence="1">Multi-pass membrane protein</topology>
    </subcellularLocation>
</comment>
<dbReference type="InterPro" id="IPR029151">
    <property type="entry name" value="Sensor-like_sf"/>
</dbReference>
<name>A0AAU7E8L8_9BACT</name>